<evidence type="ECO:0000256" key="4">
    <source>
        <dbReference type="ARBA" id="ARBA00023157"/>
    </source>
</evidence>
<dbReference type="PROSITE" id="PS50835">
    <property type="entry name" value="IG_LIKE"/>
    <property type="match status" value="1"/>
</dbReference>
<dbReference type="Gene3D" id="2.60.40.10">
    <property type="entry name" value="Immunoglobulins"/>
    <property type="match status" value="1"/>
</dbReference>
<reference evidence="7" key="1">
    <citation type="journal article" date="2019" name="bioRxiv">
        <title>The Genome of the Zebra Mussel, Dreissena polymorpha: A Resource for Invasive Species Research.</title>
        <authorList>
            <person name="McCartney M.A."/>
            <person name="Auch B."/>
            <person name="Kono T."/>
            <person name="Mallez S."/>
            <person name="Zhang Y."/>
            <person name="Obille A."/>
            <person name="Becker A."/>
            <person name="Abrahante J.E."/>
            <person name="Garbe J."/>
            <person name="Badalamenti J.P."/>
            <person name="Herman A."/>
            <person name="Mangelson H."/>
            <person name="Liachko I."/>
            <person name="Sullivan S."/>
            <person name="Sone E.D."/>
            <person name="Koren S."/>
            <person name="Silverstein K.A.T."/>
            <person name="Beckman K.B."/>
            <person name="Gohl D.M."/>
        </authorList>
    </citation>
    <scope>NUCLEOTIDE SEQUENCE</scope>
    <source>
        <strain evidence="7">Duluth1</strain>
        <tissue evidence="7">Whole animal</tissue>
    </source>
</reference>
<evidence type="ECO:0000259" key="6">
    <source>
        <dbReference type="PROSITE" id="PS50835"/>
    </source>
</evidence>
<dbReference type="InterPro" id="IPR013783">
    <property type="entry name" value="Ig-like_fold"/>
</dbReference>
<proteinExistence type="predicted"/>
<dbReference type="InterPro" id="IPR001611">
    <property type="entry name" value="Leu-rich_rpt"/>
</dbReference>
<keyword evidence="5" id="KW-0812">Transmembrane</keyword>
<dbReference type="EMBL" id="JAIWYP010000007">
    <property type="protein sequence ID" value="KAH3792124.1"/>
    <property type="molecule type" value="Genomic_DNA"/>
</dbReference>
<evidence type="ECO:0000256" key="5">
    <source>
        <dbReference type="SAM" id="Phobius"/>
    </source>
</evidence>
<protein>
    <recommendedName>
        <fullName evidence="6">Ig-like domain-containing protein</fullName>
    </recommendedName>
</protein>
<comment type="caution">
    <text evidence="7">The sequence shown here is derived from an EMBL/GenBank/DDBJ whole genome shotgun (WGS) entry which is preliminary data.</text>
</comment>
<dbReference type="SUPFAM" id="SSF48726">
    <property type="entry name" value="Immunoglobulin"/>
    <property type="match status" value="1"/>
</dbReference>
<keyword evidence="1" id="KW-0433">Leucine-rich repeat</keyword>
<name>A0A9D4J184_DREPO</name>
<evidence type="ECO:0000313" key="8">
    <source>
        <dbReference type="Proteomes" id="UP000828390"/>
    </source>
</evidence>
<dbReference type="InterPro" id="IPR003591">
    <property type="entry name" value="Leu-rich_rpt_typical-subtyp"/>
</dbReference>
<reference evidence="7" key="2">
    <citation type="submission" date="2020-11" db="EMBL/GenBank/DDBJ databases">
        <authorList>
            <person name="McCartney M.A."/>
            <person name="Auch B."/>
            <person name="Kono T."/>
            <person name="Mallez S."/>
            <person name="Becker A."/>
            <person name="Gohl D.M."/>
            <person name="Silverstein K.A.T."/>
            <person name="Koren S."/>
            <person name="Bechman K.B."/>
            <person name="Herman A."/>
            <person name="Abrahante J.E."/>
            <person name="Garbe J."/>
        </authorList>
    </citation>
    <scope>NUCLEOTIDE SEQUENCE</scope>
    <source>
        <strain evidence="7">Duluth1</strain>
        <tissue evidence="7">Whole animal</tissue>
    </source>
</reference>
<dbReference type="InterPro" id="IPR003599">
    <property type="entry name" value="Ig_sub"/>
</dbReference>
<dbReference type="PRINTS" id="PR00019">
    <property type="entry name" value="LEURICHRPT"/>
</dbReference>
<dbReference type="SMART" id="SM00409">
    <property type="entry name" value="IG"/>
    <property type="match status" value="1"/>
</dbReference>
<dbReference type="InterPro" id="IPR036179">
    <property type="entry name" value="Ig-like_dom_sf"/>
</dbReference>
<dbReference type="Pfam" id="PF13855">
    <property type="entry name" value="LRR_8"/>
    <property type="match status" value="2"/>
</dbReference>
<dbReference type="InterPro" id="IPR007110">
    <property type="entry name" value="Ig-like_dom"/>
</dbReference>
<keyword evidence="8" id="KW-1185">Reference proteome</keyword>
<keyword evidence="2" id="KW-0732">Signal</keyword>
<dbReference type="PANTHER" id="PTHR45712:SF22">
    <property type="entry name" value="INSULIN-LIKE GROWTH FACTOR-BINDING PROTEIN COMPLEX ACID LABILE SUBUNIT"/>
    <property type="match status" value="1"/>
</dbReference>
<gene>
    <name evidence="7" type="ORF">DPMN_145615</name>
</gene>
<dbReference type="Gene3D" id="3.80.10.10">
    <property type="entry name" value="Ribonuclease Inhibitor"/>
    <property type="match status" value="2"/>
</dbReference>
<organism evidence="7 8">
    <name type="scientific">Dreissena polymorpha</name>
    <name type="common">Zebra mussel</name>
    <name type="synonym">Mytilus polymorpha</name>
    <dbReference type="NCBI Taxonomy" id="45954"/>
    <lineage>
        <taxon>Eukaryota</taxon>
        <taxon>Metazoa</taxon>
        <taxon>Spiralia</taxon>
        <taxon>Lophotrochozoa</taxon>
        <taxon>Mollusca</taxon>
        <taxon>Bivalvia</taxon>
        <taxon>Autobranchia</taxon>
        <taxon>Heteroconchia</taxon>
        <taxon>Euheterodonta</taxon>
        <taxon>Imparidentia</taxon>
        <taxon>Neoheterodontei</taxon>
        <taxon>Myida</taxon>
        <taxon>Dreissenoidea</taxon>
        <taxon>Dreissenidae</taxon>
        <taxon>Dreissena</taxon>
    </lineage>
</organism>
<keyword evidence="3" id="KW-0677">Repeat</keyword>
<dbReference type="InterPro" id="IPR050333">
    <property type="entry name" value="SLRP"/>
</dbReference>
<dbReference type="Proteomes" id="UP000828390">
    <property type="component" value="Unassembled WGS sequence"/>
</dbReference>
<dbReference type="Pfam" id="PF13927">
    <property type="entry name" value="Ig_3"/>
    <property type="match status" value="1"/>
</dbReference>
<dbReference type="AlphaFoldDB" id="A0A9D4J184"/>
<evidence type="ECO:0000256" key="3">
    <source>
        <dbReference type="ARBA" id="ARBA00022737"/>
    </source>
</evidence>
<evidence type="ECO:0000256" key="1">
    <source>
        <dbReference type="ARBA" id="ARBA00022614"/>
    </source>
</evidence>
<keyword evidence="5" id="KW-1133">Transmembrane helix</keyword>
<dbReference type="InterPro" id="IPR032675">
    <property type="entry name" value="LRR_dom_sf"/>
</dbReference>
<evidence type="ECO:0000256" key="2">
    <source>
        <dbReference type="ARBA" id="ARBA00022729"/>
    </source>
</evidence>
<dbReference type="SUPFAM" id="SSF52058">
    <property type="entry name" value="L domain-like"/>
    <property type="match status" value="1"/>
</dbReference>
<feature type="domain" description="Ig-like" evidence="6">
    <location>
        <begin position="391"/>
        <end position="456"/>
    </location>
</feature>
<keyword evidence="5" id="KW-0472">Membrane</keyword>
<dbReference type="PROSITE" id="PS51450">
    <property type="entry name" value="LRR"/>
    <property type="match status" value="1"/>
</dbReference>
<dbReference type="Pfam" id="PF13306">
    <property type="entry name" value="LRR_5"/>
    <property type="match status" value="1"/>
</dbReference>
<dbReference type="PANTHER" id="PTHR45712">
    <property type="entry name" value="AGAP008170-PA"/>
    <property type="match status" value="1"/>
</dbReference>
<accession>A0A9D4J184</accession>
<keyword evidence="4" id="KW-1015">Disulfide bond</keyword>
<dbReference type="SMART" id="SM00369">
    <property type="entry name" value="LRR_TYP"/>
    <property type="match status" value="7"/>
</dbReference>
<feature type="transmembrane region" description="Helical" evidence="5">
    <location>
        <begin position="569"/>
        <end position="591"/>
    </location>
</feature>
<dbReference type="InterPro" id="IPR026906">
    <property type="entry name" value="LRR_5"/>
</dbReference>
<evidence type="ECO:0000313" key="7">
    <source>
        <dbReference type="EMBL" id="KAH3792124.1"/>
    </source>
</evidence>
<sequence>MTVGLNVQSAYLCTLAVSVKILLTGGSNISVYTGIDNQNSSCDFFKSKIERWPIETNVTDWNEFVIENKLHAKGCNISDFQSVCGVCERKLYFTELTLSSNTLRYIYELPCNCTSVRIIDLSDNNIVSLPANTFLFLPFVQSVNVSRNFINDIEEDAFCGLPLLQSLDLSDNELKSIKCNIFDGLDDLRELHLRRNRIMGFKENCFRGLSRLRVINLSDNRIHYLSKWTFVGLERLQRLYLNGNRFAVTQMEFLYPFVNLTLVDLSENLFTTLKERFCDNYFVSRILLKHSETLTAVLSGAFSRCSALRSLDLSSNKNLIFIDNKSIVETNYSELEKLNISNTGVSFVPNISDNTTVVYYSTNITNMDNKCREIHDITSHTISNNPCIIPPRIVSTLKEIYYVHVGSTLNLECFSVGVPWPNVTWLRNGNETVQTGYFLSLKVESLNFAGHYSCKAYVLSVYDYQHFQLHVLRIVNGIRFVATTTSVIIIALNTTITPSRHVILYRAYEQTFDYVSVPFKDYVSVVRIASLELDTEYEICVASVSDWNDKTCSRTRTSGAHAQGVHYDVLAVGTLSVFLLIAFVCLVFALYKCVDKIRLIVNHRRYLVGSEHHIWFEDMSETTFVYENHGSDLRIP</sequence>